<sequence>MTATIAYVRVSTDDQTTEAQRHTISQRFNVNEWFSDEATSGATKALQRDGFKALHAYARKGDTVVVAAIDRLGRDTIDVLETVEALKAKGVTVVSIREGFDLSSPVGKAMLTMLAAMAELERSNIKARQMAGIEKARAQGKKLGAPKVIDDGAVAAWRKENSASIADTAQHWRISTAAVKRACRAFRVEA</sequence>
<keyword evidence="3" id="KW-0233">DNA recombination</keyword>
<dbReference type="PROSITE" id="PS00397">
    <property type="entry name" value="RECOMBINASES_1"/>
    <property type="match status" value="1"/>
</dbReference>
<evidence type="ECO:0000313" key="8">
    <source>
        <dbReference type="Proteomes" id="UP000243063"/>
    </source>
</evidence>
<dbReference type="PANTHER" id="PTHR30461">
    <property type="entry name" value="DNA-INVERTASE FROM LAMBDOID PROPHAGE"/>
    <property type="match status" value="1"/>
</dbReference>
<evidence type="ECO:0000256" key="5">
    <source>
        <dbReference type="PROSITE-ProRule" id="PRU10137"/>
    </source>
</evidence>
<evidence type="ECO:0000256" key="1">
    <source>
        <dbReference type="ARBA" id="ARBA00022908"/>
    </source>
</evidence>
<feature type="active site" description="O-(5'-phospho-DNA)-serine intermediate" evidence="4 5">
    <location>
        <position position="11"/>
    </location>
</feature>
<dbReference type="OrthoDB" id="9797501at2"/>
<dbReference type="RefSeq" id="WP_090215561.1">
    <property type="nucleotide sequence ID" value="NZ_LT629780.1"/>
</dbReference>
<evidence type="ECO:0000259" key="6">
    <source>
        <dbReference type="PROSITE" id="PS51736"/>
    </source>
</evidence>
<dbReference type="AlphaFoldDB" id="A0A1H2I692"/>
<organism evidence="7 8">
    <name type="scientific">Geopseudomonas guangdongensis</name>
    <dbReference type="NCBI Taxonomy" id="1245526"/>
    <lineage>
        <taxon>Bacteria</taxon>
        <taxon>Pseudomonadati</taxon>
        <taxon>Pseudomonadota</taxon>
        <taxon>Gammaproteobacteria</taxon>
        <taxon>Pseudomonadales</taxon>
        <taxon>Pseudomonadaceae</taxon>
        <taxon>Geopseudomonas</taxon>
    </lineage>
</organism>
<dbReference type="Pfam" id="PF00239">
    <property type="entry name" value="Resolvase"/>
    <property type="match status" value="1"/>
</dbReference>
<dbReference type="PROSITE" id="PS51736">
    <property type="entry name" value="RECOMBINASES_3"/>
    <property type="match status" value="1"/>
</dbReference>
<name>A0A1H2I692_9GAMM</name>
<dbReference type="EMBL" id="LT629780">
    <property type="protein sequence ID" value="SDU39662.1"/>
    <property type="molecule type" value="Genomic_DNA"/>
</dbReference>
<evidence type="ECO:0000313" key="7">
    <source>
        <dbReference type="EMBL" id="SDU39662.1"/>
    </source>
</evidence>
<proteinExistence type="predicted"/>
<keyword evidence="8" id="KW-1185">Reference proteome</keyword>
<evidence type="ECO:0000256" key="3">
    <source>
        <dbReference type="ARBA" id="ARBA00023172"/>
    </source>
</evidence>
<dbReference type="SMART" id="SM00857">
    <property type="entry name" value="Resolvase"/>
    <property type="match status" value="1"/>
</dbReference>
<dbReference type="Gene3D" id="3.40.50.1390">
    <property type="entry name" value="Resolvase, N-terminal catalytic domain"/>
    <property type="match status" value="1"/>
</dbReference>
<dbReference type="CDD" id="cd03768">
    <property type="entry name" value="SR_ResInv"/>
    <property type="match status" value="1"/>
</dbReference>
<dbReference type="InterPro" id="IPR036162">
    <property type="entry name" value="Resolvase-like_N_sf"/>
</dbReference>
<dbReference type="InterPro" id="IPR006119">
    <property type="entry name" value="Resolv_N"/>
</dbReference>
<dbReference type="SUPFAM" id="SSF53041">
    <property type="entry name" value="Resolvase-like"/>
    <property type="match status" value="1"/>
</dbReference>
<keyword evidence="1" id="KW-0229">DNA integration</keyword>
<evidence type="ECO:0000256" key="4">
    <source>
        <dbReference type="PIRSR" id="PIRSR606118-50"/>
    </source>
</evidence>
<dbReference type="InterPro" id="IPR050639">
    <property type="entry name" value="SSR_resolvase"/>
</dbReference>
<dbReference type="GO" id="GO:0003677">
    <property type="term" value="F:DNA binding"/>
    <property type="evidence" value="ECO:0007669"/>
    <property type="project" value="UniProtKB-KW"/>
</dbReference>
<dbReference type="GO" id="GO:0015074">
    <property type="term" value="P:DNA integration"/>
    <property type="evidence" value="ECO:0007669"/>
    <property type="project" value="UniProtKB-KW"/>
</dbReference>
<dbReference type="PANTHER" id="PTHR30461:SF2">
    <property type="entry name" value="SERINE RECOMBINASE PINE-RELATED"/>
    <property type="match status" value="1"/>
</dbReference>
<keyword evidence="2" id="KW-0238">DNA-binding</keyword>
<reference evidence="8" key="1">
    <citation type="submission" date="2016-10" db="EMBL/GenBank/DDBJ databases">
        <authorList>
            <person name="Varghese N."/>
            <person name="Submissions S."/>
        </authorList>
    </citation>
    <scope>NUCLEOTIDE SEQUENCE [LARGE SCALE GENOMIC DNA]</scope>
    <source>
        <strain evidence="8">CCTCC 2012022</strain>
    </source>
</reference>
<dbReference type="GO" id="GO:0000150">
    <property type="term" value="F:DNA strand exchange activity"/>
    <property type="evidence" value="ECO:0007669"/>
    <property type="project" value="InterPro"/>
</dbReference>
<gene>
    <name evidence="7" type="ORF">SAMN05216580_2754</name>
</gene>
<dbReference type="InterPro" id="IPR006118">
    <property type="entry name" value="Recombinase_CS"/>
</dbReference>
<dbReference type="STRING" id="1245526.SAMN05216580_2754"/>
<dbReference type="Proteomes" id="UP000243063">
    <property type="component" value="Chromosome I"/>
</dbReference>
<accession>A0A1H2I692</accession>
<feature type="domain" description="Resolvase/invertase-type recombinase catalytic" evidence="6">
    <location>
        <begin position="3"/>
        <end position="140"/>
    </location>
</feature>
<dbReference type="PROSITE" id="PS00398">
    <property type="entry name" value="RECOMBINASES_2"/>
    <property type="match status" value="1"/>
</dbReference>
<evidence type="ECO:0000256" key="2">
    <source>
        <dbReference type="ARBA" id="ARBA00023125"/>
    </source>
</evidence>
<protein>
    <submittedName>
        <fullName evidence="7">Site-specific DNA recombinase</fullName>
    </submittedName>
</protein>